<dbReference type="PANTHER" id="PTHR15454">
    <property type="entry name" value="NISCHARIN RELATED"/>
    <property type="match status" value="1"/>
</dbReference>
<reference evidence="4" key="1">
    <citation type="submission" date="2022-06" db="EMBL/GenBank/DDBJ databases">
        <title>De novo draft assembly of the Pseudomonas mercurotoleraris sp. nov., isolated from the plants rhizosphere.</title>
        <authorList>
            <person name="Robas M."/>
            <person name="Gonzalez D."/>
            <person name="Fernandez V.M."/>
            <person name="Luna L."/>
            <person name="Provanza A."/>
            <person name="Jimenez P.A."/>
        </authorList>
    </citation>
    <scope>NUCLEOTIDE SEQUENCE</scope>
    <source>
        <strain evidence="4">SAICEUPSM</strain>
    </source>
</reference>
<feature type="region of interest" description="Disordered" evidence="3">
    <location>
        <begin position="1"/>
        <end position="74"/>
    </location>
</feature>
<keyword evidence="5" id="KW-1185">Reference proteome</keyword>
<dbReference type="Proteomes" id="UP001063475">
    <property type="component" value="Unassembled WGS sequence"/>
</dbReference>
<dbReference type="InterPro" id="IPR003591">
    <property type="entry name" value="Leu-rich_rpt_typical-subtyp"/>
</dbReference>
<evidence type="ECO:0000256" key="3">
    <source>
        <dbReference type="SAM" id="MobiDB-lite"/>
    </source>
</evidence>
<evidence type="ECO:0000313" key="4">
    <source>
        <dbReference type="EMBL" id="MCV2223443.1"/>
    </source>
</evidence>
<dbReference type="SMART" id="SM00369">
    <property type="entry name" value="LRR_TYP"/>
    <property type="match status" value="3"/>
</dbReference>
<proteinExistence type="predicted"/>
<dbReference type="EMBL" id="JAMSHA010000006">
    <property type="protein sequence ID" value="MCV2223443.1"/>
    <property type="molecule type" value="Genomic_DNA"/>
</dbReference>
<comment type="caution">
    <text evidence="4">The sequence shown here is derived from an EMBL/GenBank/DDBJ whole genome shotgun (WGS) entry which is preliminary data.</text>
</comment>
<protein>
    <submittedName>
        <fullName evidence="4">Leucine-rich repeat domain-containing protein</fullName>
    </submittedName>
</protein>
<accession>A0ABT2XXM2</accession>
<dbReference type="SUPFAM" id="SSF52058">
    <property type="entry name" value="L domain-like"/>
    <property type="match status" value="1"/>
</dbReference>
<dbReference type="RefSeq" id="WP_263470828.1">
    <property type="nucleotide sequence ID" value="NZ_JAMSHA010000006.1"/>
</dbReference>
<sequence>MNAWGVFFKDEDMPVKPPRGGSTPVDVNASAGASRSAEVDTSLPTTSGRRGSASDISVDHSRPGDGASDGTAGNETKPLAVVMVHAASAEVLVIPGPSSLENYLISAGSTLPDANSSGLRVFKSRTYVDLSIGGTVLVGADPDTGLYRARRSSELRPSGPVLERDSASGLWRLHEDVGATIREQFKRSFPEAADEHAQHFNNRFGDRDSAEIELERIKFGFPQLDRELGAWEKAYKGSDTEERDRRFALGAKMRQLFKWLGDASERIHQEGFQTGFVLKLAFGRKRNFALPVLSTRLDSIVALEITEGAVGKLEGLFKSLSHIETLKVQASLDGLPAGIETLTELKVLDMSRTGVLFKPADVDRFTRMSRLQELNLENGRVLHAPSVRGLTELRVLNLRYTGINALPAGLSEMPGPSRLQVLDLGRNRGLKVAPDVSAMSELRILDLADTGISRLPVGLDSGSGPSRLEILNLSANDLYVAPSLRGMTALQELDLSWTRIDRLPEGITADIPKTKLILKGNDIQTIPESLELRKGFDLSYNPISDPAALRRFIFARRQTGTDVWLGRGSTDLSANLWLKNVPPAQLPDKLALWNRWSSVPESDLMLRIRHLSGTPEFHIERPLLQRRVWAFLEAFDKADAVEQAQLRAVAGRFTENEPIIGVMLERLEAEIEKFDARRQHVPPHQLPKRPRFE</sequence>
<dbReference type="InterPro" id="IPR032675">
    <property type="entry name" value="LRR_dom_sf"/>
</dbReference>
<gene>
    <name evidence="4" type="ORF">ND528_17885</name>
</gene>
<dbReference type="Gene3D" id="3.80.10.10">
    <property type="entry name" value="Ribonuclease Inhibitor"/>
    <property type="match status" value="1"/>
</dbReference>
<organism evidence="4 5">
    <name type="scientific">Pseudomonas mercuritolerans</name>
    <dbReference type="NCBI Taxonomy" id="2951809"/>
    <lineage>
        <taxon>Bacteria</taxon>
        <taxon>Pseudomonadati</taxon>
        <taxon>Pseudomonadota</taxon>
        <taxon>Gammaproteobacteria</taxon>
        <taxon>Pseudomonadales</taxon>
        <taxon>Pseudomonadaceae</taxon>
        <taxon>Pseudomonas</taxon>
    </lineage>
</organism>
<evidence type="ECO:0000256" key="1">
    <source>
        <dbReference type="ARBA" id="ARBA00022614"/>
    </source>
</evidence>
<evidence type="ECO:0000256" key="2">
    <source>
        <dbReference type="ARBA" id="ARBA00022737"/>
    </source>
</evidence>
<evidence type="ECO:0000313" key="5">
    <source>
        <dbReference type="Proteomes" id="UP001063475"/>
    </source>
</evidence>
<name>A0ABT2XXM2_9PSED</name>
<keyword evidence="2" id="KW-0677">Repeat</keyword>
<keyword evidence="1" id="KW-0433">Leucine-rich repeat</keyword>